<reference evidence="7 8" key="1">
    <citation type="submission" date="2022-06" db="EMBL/GenBank/DDBJ databases">
        <title>Paraconexibacter antarcticus.</title>
        <authorList>
            <person name="Kim C.S."/>
        </authorList>
    </citation>
    <scope>NUCLEOTIDE SEQUENCE [LARGE SCALE GENOMIC DNA]</scope>
    <source>
        <strain evidence="7 8">02-257</strain>
    </source>
</reference>
<accession>A0ABY5E216</accession>
<dbReference type="InterPro" id="IPR017896">
    <property type="entry name" value="4Fe4S_Fe-S-bd"/>
</dbReference>
<gene>
    <name evidence="7" type="ORF">NBH00_11875</name>
</gene>
<dbReference type="RefSeq" id="WP_254573533.1">
    <property type="nucleotide sequence ID" value="NZ_CP098502.1"/>
</dbReference>
<evidence type="ECO:0000256" key="5">
    <source>
        <dbReference type="ARBA" id="ARBA00023014"/>
    </source>
</evidence>
<dbReference type="InterPro" id="IPR017900">
    <property type="entry name" value="4Fe4S_Fe_S_CS"/>
</dbReference>
<feature type="domain" description="4Fe-4S ferredoxin-type" evidence="6">
    <location>
        <begin position="92"/>
        <end position="125"/>
    </location>
</feature>
<evidence type="ECO:0000256" key="2">
    <source>
        <dbReference type="ARBA" id="ARBA00022723"/>
    </source>
</evidence>
<name>A0ABY5E216_9ACTN</name>
<feature type="domain" description="4Fe-4S ferredoxin-type" evidence="6">
    <location>
        <begin position="49"/>
        <end position="82"/>
    </location>
</feature>
<dbReference type="PROSITE" id="PS00198">
    <property type="entry name" value="4FE4S_FER_1"/>
    <property type="match status" value="1"/>
</dbReference>
<evidence type="ECO:0000313" key="8">
    <source>
        <dbReference type="Proteomes" id="UP001056035"/>
    </source>
</evidence>
<organism evidence="7 8">
    <name type="scientific">Paraconexibacter antarcticus</name>
    <dbReference type="NCBI Taxonomy" id="2949664"/>
    <lineage>
        <taxon>Bacteria</taxon>
        <taxon>Bacillati</taxon>
        <taxon>Actinomycetota</taxon>
        <taxon>Thermoleophilia</taxon>
        <taxon>Solirubrobacterales</taxon>
        <taxon>Paraconexibacteraceae</taxon>
        <taxon>Paraconexibacter</taxon>
    </lineage>
</organism>
<keyword evidence="4" id="KW-0408">Iron</keyword>
<evidence type="ECO:0000256" key="4">
    <source>
        <dbReference type="ARBA" id="ARBA00023004"/>
    </source>
</evidence>
<dbReference type="Pfam" id="PF13187">
    <property type="entry name" value="Fer4_9"/>
    <property type="match status" value="1"/>
</dbReference>
<keyword evidence="5" id="KW-0411">Iron-sulfur</keyword>
<dbReference type="PANTHER" id="PTHR43255">
    <property type="entry name" value="IRON-SULFUR-BINDING OXIDOREDUCTASE FADF-RELATED-RELATED"/>
    <property type="match status" value="1"/>
</dbReference>
<evidence type="ECO:0000256" key="3">
    <source>
        <dbReference type="ARBA" id="ARBA00023002"/>
    </source>
</evidence>
<dbReference type="InterPro" id="IPR004017">
    <property type="entry name" value="Cys_rich_dom"/>
</dbReference>
<evidence type="ECO:0000256" key="1">
    <source>
        <dbReference type="ARBA" id="ARBA00022485"/>
    </source>
</evidence>
<evidence type="ECO:0000259" key="6">
    <source>
        <dbReference type="PROSITE" id="PS51379"/>
    </source>
</evidence>
<dbReference type="Pfam" id="PF02754">
    <property type="entry name" value="CCG"/>
    <property type="match status" value="1"/>
</dbReference>
<protein>
    <submittedName>
        <fullName evidence="7">(Fe-S)-binding protein</fullName>
    </submittedName>
</protein>
<keyword evidence="3" id="KW-0560">Oxidoreductase</keyword>
<dbReference type="PANTHER" id="PTHR43255:SF1">
    <property type="entry name" value="IRON-SULFUR-BINDING OXIDOREDUCTASE FADF-RELATED"/>
    <property type="match status" value="1"/>
</dbReference>
<dbReference type="PROSITE" id="PS51379">
    <property type="entry name" value="4FE4S_FER_2"/>
    <property type="match status" value="2"/>
</dbReference>
<dbReference type="Gene3D" id="1.10.1060.10">
    <property type="entry name" value="Alpha-helical ferredoxin"/>
    <property type="match status" value="1"/>
</dbReference>
<keyword evidence="2" id="KW-0479">Metal-binding</keyword>
<evidence type="ECO:0000313" key="7">
    <source>
        <dbReference type="EMBL" id="UTI66879.1"/>
    </source>
</evidence>
<proteinExistence type="predicted"/>
<dbReference type="EMBL" id="CP098502">
    <property type="protein sequence ID" value="UTI66879.1"/>
    <property type="molecule type" value="Genomic_DNA"/>
</dbReference>
<dbReference type="InterPro" id="IPR009051">
    <property type="entry name" value="Helical_ferredxn"/>
</dbReference>
<dbReference type="Proteomes" id="UP001056035">
    <property type="component" value="Chromosome"/>
</dbReference>
<keyword evidence="1" id="KW-0004">4Fe-4S</keyword>
<keyword evidence="8" id="KW-1185">Reference proteome</keyword>
<dbReference type="InterPro" id="IPR051460">
    <property type="entry name" value="HdrC_iron-sulfur_subunit"/>
</dbReference>
<sequence>MPIGGHKQQPVVHELESAIVEGVELTADWNRQLESRVILDYDTTNLFALAELTDAESIEWCYGCGKCVPVCPVDVVGEYGPRKIHRKAQTGFDLLNDPDLWLCTTCGNCLRVCPKEVDMIKIMPAAREAAMAKGNPVPAELQGVFESTFKQGNALGQSARKRAAWTKGAGVPVRQLPKEPGPVEYLFYVEDYWSYHPRGHDAAQACARVFHQLGIDYGILGHEEKTLGDSQRLAGEKGLFEMLVEQVVETLDKYEFKQIVTPDPHGFNALKTVYPKYGHTYDVLHYTQLLAPLVDQLKWTRELDYTVTFHDPCYLGRHHGEYDAPRTLLMAIPGLKLTEMMRCRENGYCCGGGGGGMWLDSHTQNHTTERLSERRVKEAAESGADVLAVCCPYEVSRFEDACKSTNLDGQLRVMDIAELLDEALGGIDAVAPTEDAA</sequence>
<dbReference type="SUPFAM" id="SSF46548">
    <property type="entry name" value="alpha-helical ferredoxin"/>
    <property type="match status" value="1"/>
</dbReference>